<dbReference type="FunFam" id="1.10.630.10:FF:000182">
    <property type="entry name" value="Cytochrome P450 3A4"/>
    <property type="match status" value="1"/>
</dbReference>
<dbReference type="InterPro" id="IPR017972">
    <property type="entry name" value="Cyt_P450_CS"/>
</dbReference>
<dbReference type="InterPro" id="IPR002403">
    <property type="entry name" value="Cyt_P450_E_grp-IV"/>
</dbReference>
<evidence type="ECO:0000256" key="10">
    <source>
        <dbReference type="ARBA" id="ARBA00023002"/>
    </source>
</evidence>
<comment type="caution">
    <text evidence="17">The sequence shown here is derived from an EMBL/GenBank/DDBJ whole genome shotgun (WGS) entry which is preliminary data.</text>
</comment>
<evidence type="ECO:0000313" key="18">
    <source>
        <dbReference type="Proteomes" id="UP001274896"/>
    </source>
</evidence>
<evidence type="ECO:0000259" key="16">
    <source>
        <dbReference type="PROSITE" id="PS50878"/>
    </source>
</evidence>
<evidence type="ECO:0000256" key="5">
    <source>
        <dbReference type="ARBA" id="ARBA00010879"/>
    </source>
</evidence>
<evidence type="ECO:0000256" key="13">
    <source>
        <dbReference type="ARBA" id="ARBA00023136"/>
    </source>
</evidence>
<dbReference type="GO" id="GO:0016712">
    <property type="term" value="F:oxidoreductase activity, acting on paired donors, with incorporation or reduction of molecular oxygen, reduced flavin or flavoprotein as one donor, and incorporation of one atom of oxygen"/>
    <property type="evidence" value="ECO:0007669"/>
    <property type="project" value="UniProtKB-EC"/>
</dbReference>
<dbReference type="Pfam" id="PF00078">
    <property type="entry name" value="RVT_1"/>
    <property type="match status" value="1"/>
</dbReference>
<dbReference type="PRINTS" id="PR00465">
    <property type="entry name" value="EP450IV"/>
</dbReference>
<comment type="similarity">
    <text evidence="4">Belongs to the cytochrome P450 family.</text>
</comment>
<sequence>YGYWPYSLFKRLGVPGPKPIPFLGTMLEYRKGMHTFDLECFQKYGRTWGILDARQPVLCIMDTEIIKTVLIKECYSLFTNRRNFFLNGPLHDALTFVADEDWKRIRSVLSPSFTSGRLKEVSNSLLNLSIPRWNVGSGPDTMILVVGDVVRTFSTRLLKSFFRISVCLSPMSFVPAWRTTAPMFFFRIAGTCAETLRTRTPGRQRVCTLPLAAIARTCRTIESPMITASHAVSQRGAKRFWVEISKTGGGGGGEVLARGLARVFRWCCIQAAWYPGAGVNETWAGRVLALGLGREAHGVEVVGVIVSRREFTWDRYGYWPYSLFKRLGVPGPKPIPFFGTMLEYRKGIHNFDMECFQKYGRIWGIFDARQPVLCIMDTEIIKTVLIKECYSLFTNRRNFRLNGPLYDALTIAEDEDWKRIRSVLSSSFTSGRLKEMFGIMKSHSHSLVKNLQKTSERGESADIKEFFGAYSMDVVMSTAFGIDIDSLNNPNDPFVSNIKKLLKFDLLNPLLLTVGLNDHEILSQSLVFIFAGYETSNKTLSFLFYNLVSNPETMKKLQKEIDETFPNKAEVDYDTVINMDYLDAVLNESLRLYPVIFRLQRVCKKTVEIKGLTIPKDTVVSIPTFALHRDPEYWTEPNTFKPERFTKENKESIEQYAYMPFGLGPRNCIGMTFALVAIKLVAVEILQRFDVSLSEETKTANSRLSKDTTGTSDCSVSGFHILLIISMAYWWSFSAETWALMVILISLILLVPREELWYCMRKSGVAEKYVRVVQDMYERSRTVVRCAVGQTEEFKVEVGLHQGSALSPFLFAMVMDQLSEEVRQESPWTMMFADDIVICSESREQVEENLERWRFVLERRGMKVSRSKTEYMCVNEREGSGTVRLQGEEVKKVQEFKYSGSTVQSNGECGKEVKKRVQAGWNGWRKVWGVLCERKISARIKGKVYRTVVRPAMLYGLETVSLRKRQESELEVAELKMLRYGYWPYSLFKRLGVPGPKPIPFFGTMLEYRKGIHNFDMECFQKYGRIWGMYDARQPALCVMDTEIIKTVLIKECYSLFTNRRNFRLNGPLYDAVSIVEDENWKRIRSVLSPSFTSGRLKEHLTNYRANLGAADGDAMLAEELNLFFAHFDVEPQETATVQPMVHSSFTLTVEEHEVMCMLWTVNPRKAVGPDGIPGRVLKDCTDQLAGVFTRIFNQSLSQSTVPPCLQSSTIIPLPKKPHISSLNDYRSVALTPVVMKCFEKLVWGHITSLLSQSFDTYQFAWLCAEPPALQPLHTRLHPRPPQQHHHLLLNTLKTKELVIDYRKRKTDITPLIISGDCVERVGDLRFLGVYIEEDFTWSVNTSKLLKKAQQRLHFLRVFRKNNITQRLLMFGIMKSHSHSLVKNLQKTSERGESADIKEFFGAYSMDVVTSTAFSVDIDSLNNPKDPFVSNIKKMLKFDFLNPLFLAVVMFPFITPVLEKMDFAFFPTAVTDFFYASLQKIKSERVAQDNKKRVDFMQLMIDSQKSEKDELNSKETNKGLNDHEILSQSMIFIFAGYETSSSTLSFLFYNLASNPETMKKLQKEIDETFPNKAEVDYDTMMNMDYLDAALSESLRLFPVALRLERVCKKTVEINGLTIPKDIVVLIPTYALHRDPEHWTDPETFNPERFTKENKKSIEQYAYMPFGLGPRNCIGMRFALVAMKLAVVEILQRFDISLSEETKVPLELNNSGLLAPKHPIKLKFTPRKLSNSSNNKHINM</sequence>
<dbReference type="PRINTS" id="PR00385">
    <property type="entry name" value="P450"/>
</dbReference>
<keyword evidence="18" id="KW-1185">Reference proteome</keyword>
<comment type="cofactor">
    <cofactor evidence="1 15">
        <name>heme</name>
        <dbReference type="ChEBI" id="CHEBI:30413"/>
    </cofactor>
</comment>
<feature type="binding site" description="axial binding residue" evidence="15">
    <location>
        <position position="668"/>
    </location>
    <ligand>
        <name>heme</name>
        <dbReference type="ChEBI" id="CHEBI:30413"/>
    </ligand>
    <ligandPart>
        <name>Fe</name>
        <dbReference type="ChEBI" id="CHEBI:18248"/>
    </ligandPart>
</feature>
<protein>
    <recommendedName>
        <fullName evidence="16">Reverse transcriptase domain-containing protein</fullName>
    </recommendedName>
</protein>
<dbReference type="Pfam" id="PF00067">
    <property type="entry name" value="p450"/>
    <property type="match status" value="5"/>
</dbReference>
<dbReference type="FunFam" id="1.10.630.10:FF:000003">
    <property type="entry name" value="cytochrome P450 3A12-like isoform X2"/>
    <property type="match status" value="2"/>
</dbReference>
<dbReference type="Gene3D" id="1.10.630.10">
    <property type="entry name" value="Cytochrome P450"/>
    <property type="match status" value="5"/>
</dbReference>
<dbReference type="InterPro" id="IPR050705">
    <property type="entry name" value="Cytochrome_P450_3A"/>
</dbReference>
<keyword evidence="13" id="KW-0472">Membrane</keyword>
<proteinExistence type="inferred from homology"/>
<dbReference type="PROSITE" id="PS50878">
    <property type="entry name" value="RT_POL"/>
    <property type="match status" value="1"/>
</dbReference>
<evidence type="ECO:0000256" key="1">
    <source>
        <dbReference type="ARBA" id="ARBA00001971"/>
    </source>
</evidence>
<comment type="similarity">
    <text evidence="5">Belongs to the beta type-B retroviral polymerase family. HERV class-II K(HML-2) pol subfamily.</text>
</comment>
<dbReference type="InterPro" id="IPR043128">
    <property type="entry name" value="Rev_trsase/Diguanyl_cyclase"/>
</dbReference>
<dbReference type="EMBL" id="JAUCMX010000025">
    <property type="protein sequence ID" value="KAK3511228.1"/>
    <property type="molecule type" value="Genomic_DNA"/>
</dbReference>
<evidence type="ECO:0000256" key="3">
    <source>
        <dbReference type="ARBA" id="ARBA00004406"/>
    </source>
</evidence>
<keyword evidence="7 15" id="KW-0479">Metal-binding</keyword>
<dbReference type="SUPFAM" id="SSF56672">
    <property type="entry name" value="DNA/RNA polymerases"/>
    <property type="match status" value="1"/>
</dbReference>
<keyword evidence="6 15" id="KW-0349">Heme</keyword>
<reference evidence="17" key="1">
    <citation type="submission" date="2023-06" db="EMBL/GenBank/DDBJ databases">
        <title>Male Hemibagrus guttatus genome.</title>
        <authorList>
            <person name="Bian C."/>
        </authorList>
    </citation>
    <scope>NUCLEOTIDE SEQUENCE</scope>
    <source>
        <strain evidence="17">Male_cb2023</strain>
        <tissue evidence="17">Muscle</tissue>
    </source>
</reference>
<dbReference type="InterPro" id="IPR001128">
    <property type="entry name" value="Cyt_P450"/>
</dbReference>
<dbReference type="GO" id="GO:0008395">
    <property type="term" value="F:steroid hydroxylase activity"/>
    <property type="evidence" value="ECO:0007669"/>
    <property type="project" value="TreeGrafter"/>
</dbReference>
<dbReference type="InterPro" id="IPR043502">
    <property type="entry name" value="DNA/RNA_pol_sf"/>
</dbReference>
<comment type="subcellular location">
    <subcellularLocation>
        <location evidence="3">Endoplasmic reticulum membrane</location>
        <topology evidence="3">Peripheral membrane protein</topology>
    </subcellularLocation>
    <subcellularLocation>
        <location evidence="2">Microsome membrane</location>
        <topology evidence="2">Peripheral membrane protein</topology>
    </subcellularLocation>
</comment>
<keyword evidence="9" id="KW-0492">Microsome</keyword>
<dbReference type="Gene3D" id="3.30.70.270">
    <property type="match status" value="1"/>
</dbReference>
<feature type="domain" description="Reverse transcriptase" evidence="16">
    <location>
        <begin position="645"/>
        <end position="903"/>
    </location>
</feature>
<dbReference type="GO" id="GO:0008168">
    <property type="term" value="F:methyltransferase activity"/>
    <property type="evidence" value="ECO:0007669"/>
    <property type="project" value="InterPro"/>
</dbReference>
<evidence type="ECO:0000256" key="6">
    <source>
        <dbReference type="ARBA" id="ARBA00022617"/>
    </source>
</evidence>
<keyword evidence="12" id="KW-0503">Monooxygenase</keyword>
<dbReference type="SUPFAM" id="SSF48264">
    <property type="entry name" value="Cytochrome P450"/>
    <property type="match status" value="4"/>
</dbReference>
<dbReference type="GO" id="GO:0016706">
    <property type="term" value="F:2-oxoglutarate-dependent dioxygenase activity"/>
    <property type="evidence" value="ECO:0007669"/>
    <property type="project" value="InterPro"/>
</dbReference>
<evidence type="ECO:0000256" key="9">
    <source>
        <dbReference type="ARBA" id="ARBA00022848"/>
    </source>
</evidence>
<organism evidence="17 18">
    <name type="scientific">Hemibagrus guttatus</name>
    <dbReference type="NCBI Taxonomy" id="175788"/>
    <lineage>
        <taxon>Eukaryota</taxon>
        <taxon>Metazoa</taxon>
        <taxon>Chordata</taxon>
        <taxon>Craniata</taxon>
        <taxon>Vertebrata</taxon>
        <taxon>Euteleostomi</taxon>
        <taxon>Actinopterygii</taxon>
        <taxon>Neopterygii</taxon>
        <taxon>Teleostei</taxon>
        <taxon>Ostariophysi</taxon>
        <taxon>Siluriformes</taxon>
        <taxon>Bagridae</taxon>
        <taxon>Hemibagrus</taxon>
    </lineage>
</organism>
<keyword evidence="10" id="KW-0560">Oxidoreductase</keyword>
<evidence type="ECO:0000256" key="4">
    <source>
        <dbReference type="ARBA" id="ARBA00010617"/>
    </source>
</evidence>
<dbReference type="GO" id="GO:0020037">
    <property type="term" value="F:heme binding"/>
    <property type="evidence" value="ECO:0007669"/>
    <property type="project" value="InterPro"/>
</dbReference>
<evidence type="ECO:0000313" key="17">
    <source>
        <dbReference type="EMBL" id="KAK3511228.1"/>
    </source>
</evidence>
<evidence type="ECO:0000256" key="7">
    <source>
        <dbReference type="ARBA" id="ARBA00022723"/>
    </source>
</evidence>
<keyword evidence="11 15" id="KW-0408">Iron</keyword>
<feature type="non-terminal residue" evidence="17">
    <location>
        <position position="1"/>
    </location>
</feature>
<evidence type="ECO:0000256" key="14">
    <source>
        <dbReference type="ARBA" id="ARBA00047827"/>
    </source>
</evidence>
<dbReference type="PANTHER" id="PTHR24302:SF32">
    <property type="entry name" value="CYTOCHROME P450, FAMILY 3, SUBFAMILY A, POLYPEPTIDE 65"/>
    <property type="match status" value="1"/>
</dbReference>
<comment type="catalytic activity">
    <reaction evidence="14">
        <text>an organic molecule + reduced [NADPH--hemoprotein reductase] + O2 = an alcohol + oxidized [NADPH--hemoprotein reductase] + H2O + H(+)</text>
        <dbReference type="Rhea" id="RHEA:17149"/>
        <dbReference type="Rhea" id="RHEA-COMP:11964"/>
        <dbReference type="Rhea" id="RHEA-COMP:11965"/>
        <dbReference type="ChEBI" id="CHEBI:15377"/>
        <dbReference type="ChEBI" id="CHEBI:15378"/>
        <dbReference type="ChEBI" id="CHEBI:15379"/>
        <dbReference type="ChEBI" id="CHEBI:30879"/>
        <dbReference type="ChEBI" id="CHEBI:57618"/>
        <dbReference type="ChEBI" id="CHEBI:58210"/>
        <dbReference type="ChEBI" id="CHEBI:142491"/>
        <dbReference type="EC" id="1.14.14.1"/>
    </reaction>
</comment>
<dbReference type="GO" id="GO:0005506">
    <property type="term" value="F:iron ion binding"/>
    <property type="evidence" value="ECO:0007669"/>
    <property type="project" value="InterPro"/>
</dbReference>
<evidence type="ECO:0000256" key="8">
    <source>
        <dbReference type="ARBA" id="ARBA00022824"/>
    </source>
</evidence>
<accession>A0AAE0PZZ3</accession>
<dbReference type="PANTHER" id="PTHR24302">
    <property type="entry name" value="CYTOCHROME P450 FAMILY 3"/>
    <property type="match status" value="1"/>
</dbReference>
<evidence type="ECO:0000256" key="15">
    <source>
        <dbReference type="PIRSR" id="PIRSR602403-1"/>
    </source>
</evidence>
<evidence type="ECO:0000256" key="2">
    <source>
        <dbReference type="ARBA" id="ARBA00004174"/>
    </source>
</evidence>
<dbReference type="InterPro" id="IPR000477">
    <property type="entry name" value="RT_dom"/>
</dbReference>
<evidence type="ECO:0000256" key="11">
    <source>
        <dbReference type="ARBA" id="ARBA00023004"/>
    </source>
</evidence>
<gene>
    <name evidence="17" type="ORF">QTP70_033618</name>
</gene>
<dbReference type="PROSITE" id="PS00086">
    <property type="entry name" value="CYTOCHROME_P450"/>
    <property type="match status" value="2"/>
</dbReference>
<keyword evidence="8" id="KW-0256">Endoplasmic reticulum</keyword>
<dbReference type="GO" id="GO:0005789">
    <property type="term" value="C:endoplasmic reticulum membrane"/>
    <property type="evidence" value="ECO:0007669"/>
    <property type="project" value="UniProtKB-SubCell"/>
</dbReference>
<dbReference type="InterPro" id="IPR036396">
    <property type="entry name" value="Cyt_P450_sf"/>
</dbReference>
<name>A0AAE0PZZ3_9TELE</name>
<dbReference type="Proteomes" id="UP001274896">
    <property type="component" value="Unassembled WGS sequence"/>
</dbReference>
<evidence type="ECO:0000256" key="12">
    <source>
        <dbReference type="ARBA" id="ARBA00023033"/>
    </source>
</evidence>